<reference evidence="2 3" key="1">
    <citation type="submission" date="2024-05" db="EMBL/GenBank/DDBJ databases">
        <title>De novo assembly of an allotetraploid wild potato.</title>
        <authorList>
            <person name="Hosaka A.J."/>
        </authorList>
    </citation>
    <scope>NUCLEOTIDE SEQUENCE [LARGE SCALE GENOMIC DNA]</scope>
    <source>
        <tissue evidence="2">Young leaves</tissue>
    </source>
</reference>
<feature type="domain" description="Helitron helicase-like" evidence="1">
    <location>
        <begin position="484"/>
        <end position="665"/>
    </location>
</feature>
<sequence>MDKKVIPPPSSSQEKACQYSTDRASIINNRRRSIYKQLSSDKKEALLLQRRTRYQQLRNKNLLGGSPTPLPTVQLQFTGQKGLAITDIPPHPETGDTSCVDTSAVVSGKAKDMIGCLSIFEVGSTSAAPVKQHSPIAITVTTKGSASLAHQQYDPKAITDKNNGNRLRSIYCCNIKQLPNNPSILKKMPSCEYCGAKRFQYESPGFCCSNGTVKLASHEMPTELLNLLLGDTAECKHFRTYIRMYNNMFAFTSLGVKYDKELAKRYHGIYTFRVQGQMYHFIDNVLPSNQQPRNLQLYTYDDDTEMLNRMASSTNADQSVVQKLMNILKINPYCIFLKSLMQVPKVPNLYIALNCDSTLNQQVYNLPTVSEVAAIWLDQQPNNSSSTPHIQIYPCSNTNQLVNYYYGCYDPLQYPLLFPYGQNGWHCGIKRVEQICKKKKRSQCENEQLPSLSNMCSIEGLLDIEAKVLQKGKRKRDDISCREYYCYKFQMRHNEINGVLHSGRLFQQYSVDEFIKIETQRLDFVSCNQDLFRTDPLQGLIDFHRHGDRDASKVGKQTFLPVSFTGGPRDMRQHYMDAITLVQHFGKPDIFLTMTCNPSWPEIEEYLLSTDEAQNRPDLICRVFKANVEELKTDILKKNIFGKVVAFMYTIEFQKRGLPHAHFLLILNDDFKLITPESYDQVVSAELPNINESPYLHKLVKKHMMHGPCGYLNPTNSCMKKKGFCKFRYPKNFADKTTKGKNSYAIYRRRNTGKHVEQLLVLRHLYFLEDEQPIHVSKFQLILTSSSPVTSIMMMTTQLVM</sequence>
<proteinExistence type="predicted"/>
<evidence type="ECO:0000313" key="2">
    <source>
        <dbReference type="EMBL" id="KAL3368399.1"/>
    </source>
</evidence>
<evidence type="ECO:0000259" key="1">
    <source>
        <dbReference type="Pfam" id="PF14214"/>
    </source>
</evidence>
<keyword evidence="3" id="KW-1185">Reference proteome</keyword>
<dbReference type="Proteomes" id="UP001627284">
    <property type="component" value="Unassembled WGS sequence"/>
</dbReference>
<dbReference type="InterPro" id="IPR025476">
    <property type="entry name" value="Helitron_helicase-like"/>
</dbReference>
<accession>A0ABD2UHV4</accession>
<dbReference type="PANTHER" id="PTHR45786">
    <property type="entry name" value="DNA BINDING PROTEIN-LIKE"/>
    <property type="match status" value="1"/>
</dbReference>
<organism evidence="2 3">
    <name type="scientific">Solanum stoloniferum</name>
    <dbReference type="NCBI Taxonomy" id="62892"/>
    <lineage>
        <taxon>Eukaryota</taxon>
        <taxon>Viridiplantae</taxon>
        <taxon>Streptophyta</taxon>
        <taxon>Embryophyta</taxon>
        <taxon>Tracheophyta</taxon>
        <taxon>Spermatophyta</taxon>
        <taxon>Magnoliopsida</taxon>
        <taxon>eudicotyledons</taxon>
        <taxon>Gunneridae</taxon>
        <taxon>Pentapetalae</taxon>
        <taxon>asterids</taxon>
        <taxon>lamiids</taxon>
        <taxon>Solanales</taxon>
        <taxon>Solanaceae</taxon>
        <taxon>Solanoideae</taxon>
        <taxon>Solaneae</taxon>
        <taxon>Solanum</taxon>
    </lineage>
</organism>
<evidence type="ECO:0000313" key="3">
    <source>
        <dbReference type="Proteomes" id="UP001627284"/>
    </source>
</evidence>
<comment type="caution">
    <text evidence="2">The sequence shown here is derived from an EMBL/GenBank/DDBJ whole genome shotgun (WGS) entry which is preliminary data.</text>
</comment>
<dbReference type="EMBL" id="JBJKTR010000005">
    <property type="protein sequence ID" value="KAL3368399.1"/>
    <property type="molecule type" value="Genomic_DNA"/>
</dbReference>
<gene>
    <name evidence="2" type="ORF">AABB24_009320</name>
</gene>
<protein>
    <recommendedName>
        <fullName evidence="1">Helitron helicase-like domain-containing protein</fullName>
    </recommendedName>
</protein>
<dbReference type="Pfam" id="PF14214">
    <property type="entry name" value="Helitron_like_N"/>
    <property type="match status" value="1"/>
</dbReference>
<name>A0ABD2UHV4_9SOLN</name>
<dbReference type="PANTHER" id="PTHR45786:SF78">
    <property type="entry name" value="ATP-DEPENDENT DNA HELICASE"/>
    <property type="match status" value="1"/>
</dbReference>
<dbReference type="AlphaFoldDB" id="A0ABD2UHV4"/>